<dbReference type="PANTHER" id="PTHR12993">
    <property type="entry name" value="N-ACETYLGLUCOSAMINYL-PHOSPHATIDYLINOSITOL DE-N-ACETYLASE-RELATED"/>
    <property type="match status" value="1"/>
</dbReference>
<dbReference type="InterPro" id="IPR024078">
    <property type="entry name" value="LmbE-like_dom_sf"/>
</dbReference>
<evidence type="ECO:0000256" key="1">
    <source>
        <dbReference type="ARBA" id="ARBA00022833"/>
    </source>
</evidence>
<comment type="caution">
    <text evidence="2">The sequence shown here is derived from an EMBL/GenBank/DDBJ whole genome shotgun (WGS) entry which is preliminary data.</text>
</comment>
<dbReference type="EMBL" id="BAAAUV010000051">
    <property type="protein sequence ID" value="GAA3242526.1"/>
    <property type="molecule type" value="Genomic_DNA"/>
</dbReference>
<keyword evidence="3" id="KW-1185">Reference proteome</keyword>
<dbReference type="PANTHER" id="PTHR12993:SF26">
    <property type="entry name" value="1D-MYO-INOSITOL 2-ACETAMIDO-2-DEOXY-ALPHA-D-GLUCOPYRANOSIDE DEACETYLASE"/>
    <property type="match status" value="1"/>
</dbReference>
<proteinExistence type="predicted"/>
<gene>
    <name evidence="2" type="ORF">GCM10010468_80270</name>
</gene>
<sequence length="238" mass="25781">MRTCLFFHAHPDDESLLTAGLMARLAAEGNRVVLAVATAGEEGLAAPQAGPLGEVRVRELHRSAAILGCARVVLLGYRDSGLDGSAPGGFASAPVAEAARRLADVLEQEDADLLTIYDAAGGYGHPDHVQVHRVGIEAARLAGTPLVLEATADRDRILRWMRPFLRVPPLGQWRRAYTPGSEITHRVDVRRYARVKRASMAAHATQAGGGLRTLGVCRRLPMSLFRAVFGTEYYVRRP</sequence>
<dbReference type="InterPro" id="IPR003737">
    <property type="entry name" value="GlcNAc_PI_deacetylase-related"/>
</dbReference>
<dbReference type="SUPFAM" id="SSF102588">
    <property type="entry name" value="LmbE-like"/>
    <property type="match status" value="1"/>
</dbReference>
<reference evidence="3" key="1">
    <citation type="journal article" date="2019" name="Int. J. Syst. Evol. Microbiol.">
        <title>The Global Catalogue of Microorganisms (GCM) 10K type strain sequencing project: providing services to taxonomists for standard genome sequencing and annotation.</title>
        <authorList>
            <consortium name="The Broad Institute Genomics Platform"/>
            <consortium name="The Broad Institute Genome Sequencing Center for Infectious Disease"/>
            <person name="Wu L."/>
            <person name="Ma J."/>
        </authorList>
    </citation>
    <scope>NUCLEOTIDE SEQUENCE [LARGE SCALE GENOMIC DNA]</scope>
    <source>
        <strain evidence="3">JCM 9377</strain>
    </source>
</reference>
<dbReference type="Pfam" id="PF02585">
    <property type="entry name" value="PIG-L"/>
    <property type="match status" value="1"/>
</dbReference>
<accession>A0ABP6QQJ7</accession>
<dbReference type="Gene3D" id="3.40.50.10320">
    <property type="entry name" value="LmbE-like"/>
    <property type="match status" value="1"/>
</dbReference>
<evidence type="ECO:0000313" key="3">
    <source>
        <dbReference type="Proteomes" id="UP001501237"/>
    </source>
</evidence>
<evidence type="ECO:0000313" key="2">
    <source>
        <dbReference type="EMBL" id="GAA3242526.1"/>
    </source>
</evidence>
<dbReference type="Proteomes" id="UP001501237">
    <property type="component" value="Unassembled WGS sequence"/>
</dbReference>
<name>A0ABP6QQJ7_9ACTN</name>
<protein>
    <submittedName>
        <fullName evidence="2">PIG-L family deacetylase</fullName>
    </submittedName>
</protein>
<keyword evidence="1" id="KW-0862">Zinc</keyword>
<dbReference type="RefSeq" id="WP_344839814.1">
    <property type="nucleotide sequence ID" value="NZ_BAAAUV010000051.1"/>
</dbReference>
<organism evidence="2 3">
    <name type="scientific">Actinocorallia longicatena</name>
    <dbReference type="NCBI Taxonomy" id="111803"/>
    <lineage>
        <taxon>Bacteria</taxon>
        <taxon>Bacillati</taxon>
        <taxon>Actinomycetota</taxon>
        <taxon>Actinomycetes</taxon>
        <taxon>Streptosporangiales</taxon>
        <taxon>Thermomonosporaceae</taxon>
        <taxon>Actinocorallia</taxon>
    </lineage>
</organism>